<keyword evidence="3" id="KW-1185">Reference proteome</keyword>
<accession>A0AAD7EFB4</accession>
<feature type="signal peptide" evidence="1">
    <location>
        <begin position="1"/>
        <end position="18"/>
    </location>
</feature>
<feature type="chain" id="PRO_5042083184" evidence="1">
    <location>
        <begin position="19"/>
        <end position="106"/>
    </location>
</feature>
<dbReference type="AlphaFoldDB" id="A0AAD7EFB4"/>
<gene>
    <name evidence="2" type="ORF">DFH08DRAFT_819376</name>
</gene>
<organism evidence="2 3">
    <name type="scientific">Mycena albidolilacea</name>
    <dbReference type="NCBI Taxonomy" id="1033008"/>
    <lineage>
        <taxon>Eukaryota</taxon>
        <taxon>Fungi</taxon>
        <taxon>Dikarya</taxon>
        <taxon>Basidiomycota</taxon>
        <taxon>Agaricomycotina</taxon>
        <taxon>Agaricomycetes</taxon>
        <taxon>Agaricomycetidae</taxon>
        <taxon>Agaricales</taxon>
        <taxon>Marasmiineae</taxon>
        <taxon>Mycenaceae</taxon>
        <taxon>Mycena</taxon>
    </lineage>
</organism>
<evidence type="ECO:0000313" key="3">
    <source>
        <dbReference type="Proteomes" id="UP001218218"/>
    </source>
</evidence>
<dbReference type="EMBL" id="JARIHO010000054">
    <property type="protein sequence ID" value="KAJ7319445.1"/>
    <property type="molecule type" value="Genomic_DNA"/>
</dbReference>
<comment type="caution">
    <text evidence="2">The sequence shown here is derived from an EMBL/GenBank/DDBJ whole genome shotgun (WGS) entry which is preliminary data.</text>
</comment>
<protein>
    <submittedName>
        <fullName evidence="2">Uncharacterized protein</fullName>
    </submittedName>
</protein>
<keyword evidence="1" id="KW-0732">Signal</keyword>
<reference evidence="2" key="1">
    <citation type="submission" date="2023-03" db="EMBL/GenBank/DDBJ databases">
        <title>Massive genome expansion in bonnet fungi (Mycena s.s.) driven by repeated elements and novel gene families across ecological guilds.</title>
        <authorList>
            <consortium name="Lawrence Berkeley National Laboratory"/>
            <person name="Harder C.B."/>
            <person name="Miyauchi S."/>
            <person name="Viragh M."/>
            <person name="Kuo A."/>
            <person name="Thoen E."/>
            <person name="Andreopoulos B."/>
            <person name="Lu D."/>
            <person name="Skrede I."/>
            <person name="Drula E."/>
            <person name="Henrissat B."/>
            <person name="Morin E."/>
            <person name="Kohler A."/>
            <person name="Barry K."/>
            <person name="LaButti K."/>
            <person name="Morin E."/>
            <person name="Salamov A."/>
            <person name="Lipzen A."/>
            <person name="Mereny Z."/>
            <person name="Hegedus B."/>
            <person name="Baldrian P."/>
            <person name="Stursova M."/>
            <person name="Weitz H."/>
            <person name="Taylor A."/>
            <person name="Grigoriev I.V."/>
            <person name="Nagy L.G."/>
            <person name="Martin F."/>
            <person name="Kauserud H."/>
        </authorList>
    </citation>
    <scope>NUCLEOTIDE SEQUENCE</scope>
    <source>
        <strain evidence="2">CBHHK002</strain>
    </source>
</reference>
<evidence type="ECO:0000256" key="1">
    <source>
        <dbReference type="SAM" id="SignalP"/>
    </source>
</evidence>
<proteinExistence type="predicted"/>
<dbReference type="Proteomes" id="UP001218218">
    <property type="component" value="Unassembled WGS sequence"/>
</dbReference>
<name>A0AAD7EFB4_9AGAR</name>
<sequence length="106" mass="11443">MRFTLLALSFALIGAAAAAAVRSENLVESSLQGRQSCMAEGESCSFVGGVCCDGLRCRMSGFGPIRSNWRQLYSSRIGEEPLVGPSVRLPGSVWKQSIGVRLKYQK</sequence>
<evidence type="ECO:0000313" key="2">
    <source>
        <dbReference type="EMBL" id="KAJ7319445.1"/>
    </source>
</evidence>